<dbReference type="EC" id="1.1.1.3" evidence="4"/>
<gene>
    <name evidence="12" type="ORF">MKY91_16755</name>
</gene>
<keyword evidence="6" id="KW-0028">Amino-acid biosynthesis</keyword>
<dbReference type="Pfam" id="PF03447">
    <property type="entry name" value="NAD_binding_3"/>
    <property type="match status" value="1"/>
</dbReference>
<evidence type="ECO:0000256" key="2">
    <source>
        <dbReference type="ARBA" id="ARBA00005062"/>
    </source>
</evidence>
<accession>A0ABU9VLP6</accession>
<evidence type="ECO:0000256" key="1">
    <source>
        <dbReference type="ARBA" id="ARBA00005056"/>
    </source>
</evidence>
<dbReference type="NCBIfam" id="NF005290">
    <property type="entry name" value="PRK06813.1"/>
    <property type="match status" value="1"/>
</dbReference>
<dbReference type="PIRSF" id="PIRSF036497">
    <property type="entry name" value="HDH_short"/>
    <property type="match status" value="1"/>
</dbReference>
<dbReference type="Gene3D" id="3.30.360.10">
    <property type="entry name" value="Dihydrodipicolinate Reductase, domain 2"/>
    <property type="match status" value="1"/>
</dbReference>
<evidence type="ECO:0000256" key="3">
    <source>
        <dbReference type="ARBA" id="ARBA00006753"/>
    </source>
</evidence>
<dbReference type="Pfam" id="PF00742">
    <property type="entry name" value="Homoserine_dh"/>
    <property type="match status" value="1"/>
</dbReference>
<dbReference type="Proteomes" id="UP001418796">
    <property type="component" value="Unassembled WGS sequence"/>
</dbReference>
<evidence type="ECO:0000313" key="13">
    <source>
        <dbReference type="Proteomes" id="UP001418796"/>
    </source>
</evidence>
<dbReference type="InterPro" id="IPR001342">
    <property type="entry name" value="HDH_cat"/>
</dbReference>
<comment type="pathway">
    <text evidence="1">Amino-acid biosynthesis; L-threonine biosynthesis; L-threonine from L-aspartate: step 3/5.</text>
</comment>
<dbReference type="GO" id="GO:0004412">
    <property type="term" value="F:homoserine dehydrogenase activity"/>
    <property type="evidence" value="ECO:0007669"/>
    <property type="project" value="UniProtKB-EC"/>
</dbReference>
<evidence type="ECO:0000259" key="11">
    <source>
        <dbReference type="Pfam" id="PF03447"/>
    </source>
</evidence>
<evidence type="ECO:0000313" key="12">
    <source>
        <dbReference type="EMBL" id="MEN0644806.1"/>
    </source>
</evidence>
<evidence type="ECO:0000256" key="9">
    <source>
        <dbReference type="ARBA" id="ARBA00023167"/>
    </source>
</evidence>
<evidence type="ECO:0000256" key="6">
    <source>
        <dbReference type="ARBA" id="ARBA00022605"/>
    </source>
</evidence>
<dbReference type="EMBL" id="JBCITK010000001">
    <property type="protein sequence ID" value="MEN0644806.1"/>
    <property type="molecule type" value="Genomic_DNA"/>
</dbReference>
<proteinExistence type="inferred from homology"/>
<keyword evidence="7" id="KW-0791">Threonine biosynthesis</keyword>
<dbReference type="InterPro" id="IPR036291">
    <property type="entry name" value="NAD(P)-bd_dom_sf"/>
</dbReference>
<comment type="similarity">
    <text evidence="3">Belongs to the homoserine dehydrogenase family.</text>
</comment>
<keyword evidence="8 12" id="KW-0560">Oxidoreductase</keyword>
<comment type="caution">
    <text evidence="12">The sequence shown here is derived from an EMBL/GenBank/DDBJ whole genome shotgun (WGS) entry which is preliminary data.</text>
</comment>
<evidence type="ECO:0000256" key="5">
    <source>
        <dbReference type="ARBA" id="ARBA00013376"/>
    </source>
</evidence>
<evidence type="ECO:0000256" key="8">
    <source>
        <dbReference type="ARBA" id="ARBA00023002"/>
    </source>
</evidence>
<reference evidence="12 13" key="1">
    <citation type="submission" date="2024-03" db="EMBL/GenBank/DDBJ databases">
        <title>Bacilli Hybrid Assemblies.</title>
        <authorList>
            <person name="Kovac J."/>
        </authorList>
    </citation>
    <scope>NUCLEOTIDE SEQUENCE [LARGE SCALE GENOMIC DNA]</scope>
    <source>
        <strain evidence="12 13">FSL R7-0666</strain>
    </source>
</reference>
<organism evidence="12 13">
    <name type="scientific">Alkalicoccobacillus gibsonii</name>
    <dbReference type="NCBI Taxonomy" id="79881"/>
    <lineage>
        <taxon>Bacteria</taxon>
        <taxon>Bacillati</taxon>
        <taxon>Bacillota</taxon>
        <taxon>Bacilli</taxon>
        <taxon>Bacillales</taxon>
        <taxon>Bacillaceae</taxon>
        <taxon>Alkalicoccobacillus</taxon>
    </lineage>
</organism>
<evidence type="ECO:0000256" key="4">
    <source>
        <dbReference type="ARBA" id="ARBA00013213"/>
    </source>
</evidence>
<dbReference type="RefSeq" id="WP_343131428.1">
    <property type="nucleotide sequence ID" value="NZ_JBCITK010000001.1"/>
</dbReference>
<dbReference type="InterPro" id="IPR005106">
    <property type="entry name" value="Asp/hSer_DH_NAD-bd"/>
</dbReference>
<dbReference type="InterPro" id="IPR022697">
    <property type="entry name" value="HDH_short"/>
</dbReference>
<protein>
    <recommendedName>
        <fullName evidence="5">Homoserine dehydrogenase</fullName>
        <ecNumber evidence="4">1.1.1.3</ecNumber>
    </recommendedName>
</protein>
<keyword evidence="13" id="KW-1185">Reference proteome</keyword>
<dbReference type="SUPFAM" id="SSF55347">
    <property type="entry name" value="Glyceraldehyde-3-phosphate dehydrogenase-like, C-terminal domain"/>
    <property type="match status" value="1"/>
</dbReference>
<feature type="domain" description="Homoserine dehydrogenase catalytic" evidence="10">
    <location>
        <begin position="154"/>
        <end position="332"/>
    </location>
</feature>
<keyword evidence="9" id="KW-0486">Methionine biosynthesis</keyword>
<evidence type="ECO:0000256" key="7">
    <source>
        <dbReference type="ARBA" id="ARBA00022697"/>
    </source>
</evidence>
<dbReference type="PANTHER" id="PTHR43331">
    <property type="entry name" value="HOMOSERINE DEHYDROGENASE"/>
    <property type="match status" value="1"/>
</dbReference>
<sequence length="347" mass="37642">MKIYLSGFGSVSRALIELIISKKVEYKARYQLDLQVVGVIGREGLLEDQNGLDLEWMLENELGSRGIVAYAQAKDIPLQTEYTFEGDLLVECTPSHHAHGEPGYTYMKQALQDGLHIVTVSKGALLHHFQELMDLATSKNKTVKFSGAVAAALPTYDMADYCLAGTTLTEFAAVLNGTSNFVLSHMMDSGQAFLESLQKAQELRIAEANPDNDIKGIDSASKLVILANSLFEGAFHLNDVSIQGITDVTQKEVDDATTTGYTIRLVARAAYEAQQLVLSVKPEWLLKNHPLASVHGTNKGIIFSTKEMGDLFVSGGASSPTGAASAALKDMINLNKVDQCIIQSRSL</sequence>
<dbReference type="PANTHER" id="PTHR43331:SF1">
    <property type="entry name" value="HOMOSERINE DEHYDROGENASE"/>
    <property type="match status" value="1"/>
</dbReference>
<feature type="domain" description="Aspartate/homoserine dehydrogenase NAD-binding" evidence="11">
    <location>
        <begin position="7"/>
        <end position="144"/>
    </location>
</feature>
<dbReference type="SUPFAM" id="SSF51735">
    <property type="entry name" value="NAD(P)-binding Rossmann-fold domains"/>
    <property type="match status" value="1"/>
</dbReference>
<name>A0ABU9VLP6_9BACI</name>
<comment type="pathway">
    <text evidence="2">Amino-acid biosynthesis; L-methionine biosynthesis via de novo pathway; L-homoserine from L-aspartate: step 3/3.</text>
</comment>
<dbReference type="Gene3D" id="3.40.50.720">
    <property type="entry name" value="NAD(P)-binding Rossmann-like Domain"/>
    <property type="match status" value="1"/>
</dbReference>
<evidence type="ECO:0000259" key="10">
    <source>
        <dbReference type="Pfam" id="PF00742"/>
    </source>
</evidence>